<dbReference type="AlphaFoldDB" id="A0ABD1MWB0"/>
<name>A0ABD1MWB0_9FABA</name>
<dbReference type="GO" id="GO:0004864">
    <property type="term" value="F:protein phosphatase inhibitor activity"/>
    <property type="evidence" value="ECO:0007669"/>
    <property type="project" value="UniProtKB-ARBA"/>
</dbReference>
<evidence type="ECO:0000313" key="1">
    <source>
        <dbReference type="EMBL" id="KAL2340102.1"/>
    </source>
</evidence>
<evidence type="ECO:0008006" key="3">
    <source>
        <dbReference type="Google" id="ProtNLM"/>
    </source>
</evidence>
<dbReference type="InterPro" id="IPR053249">
    <property type="entry name" value="LFS"/>
</dbReference>
<comment type="caution">
    <text evidence="1">The sequence shown here is derived from an EMBL/GenBank/DDBJ whole genome shotgun (WGS) entry which is preliminary data.</text>
</comment>
<dbReference type="EMBL" id="JBGMDY010000003">
    <property type="protein sequence ID" value="KAL2340102.1"/>
    <property type="molecule type" value="Genomic_DNA"/>
</dbReference>
<dbReference type="CDD" id="cd07821">
    <property type="entry name" value="PYR_PYL_RCAR_like"/>
    <property type="match status" value="1"/>
</dbReference>
<proteinExistence type="predicted"/>
<gene>
    <name evidence="1" type="ORF">Fmac_008042</name>
</gene>
<evidence type="ECO:0000313" key="2">
    <source>
        <dbReference type="Proteomes" id="UP001603857"/>
    </source>
</evidence>
<dbReference type="PANTHER" id="PTHR33789">
    <property type="entry name" value="LACHRYMATORY-FACTOR SYNTHASE"/>
    <property type="match status" value="1"/>
</dbReference>
<dbReference type="PANTHER" id="PTHR33789:SF11">
    <property type="entry name" value="OS05G0202300 PROTEIN"/>
    <property type="match status" value="1"/>
</dbReference>
<keyword evidence="2" id="KW-1185">Reference proteome</keyword>
<dbReference type="Proteomes" id="UP001603857">
    <property type="component" value="Unassembled WGS sequence"/>
</dbReference>
<organism evidence="1 2">
    <name type="scientific">Flemingia macrophylla</name>
    <dbReference type="NCBI Taxonomy" id="520843"/>
    <lineage>
        <taxon>Eukaryota</taxon>
        <taxon>Viridiplantae</taxon>
        <taxon>Streptophyta</taxon>
        <taxon>Embryophyta</taxon>
        <taxon>Tracheophyta</taxon>
        <taxon>Spermatophyta</taxon>
        <taxon>Magnoliopsida</taxon>
        <taxon>eudicotyledons</taxon>
        <taxon>Gunneridae</taxon>
        <taxon>Pentapetalae</taxon>
        <taxon>rosids</taxon>
        <taxon>fabids</taxon>
        <taxon>Fabales</taxon>
        <taxon>Fabaceae</taxon>
        <taxon>Papilionoideae</taxon>
        <taxon>50 kb inversion clade</taxon>
        <taxon>NPAAA clade</taxon>
        <taxon>indigoferoid/millettioid clade</taxon>
        <taxon>Phaseoleae</taxon>
        <taxon>Flemingia</taxon>
    </lineage>
</organism>
<dbReference type="Gene3D" id="3.30.530.20">
    <property type="match status" value="1"/>
</dbReference>
<dbReference type="InterPro" id="IPR019587">
    <property type="entry name" value="Polyketide_cyclase/dehydratase"/>
</dbReference>
<protein>
    <recommendedName>
        <fullName evidence="3">Lachrymatory factor synthase</fullName>
    </recommendedName>
</protein>
<dbReference type="InterPro" id="IPR023393">
    <property type="entry name" value="START-like_dom_sf"/>
</dbReference>
<accession>A0ABD1MWB0</accession>
<dbReference type="SUPFAM" id="SSF55961">
    <property type="entry name" value="Bet v1-like"/>
    <property type="match status" value="1"/>
</dbReference>
<sequence>MGEEKWEGKAVVELPGTGAEEAWGALEDFCNLQKWFPIDTCYRLEGVAGEPGLTRYCASDVKGATMWAKEKLLAMDPIQRCLSYEIVENNIGFKSYVATFQVAPLPNGGCKIEWGFLSDPIHGWTFQDLKGYVDSTLHFMANKIQLASSNSSSSSASAA</sequence>
<dbReference type="Pfam" id="PF10604">
    <property type="entry name" value="Polyketide_cyc2"/>
    <property type="match status" value="1"/>
</dbReference>
<reference evidence="1 2" key="1">
    <citation type="submission" date="2024-08" db="EMBL/GenBank/DDBJ databases">
        <title>Insights into the chromosomal genome structure of Flemingia macrophylla.</title>
        <authorList>
            <person name="Ding Y."/>
            <person name="Zhao Y."/>
            <person name="Bi W."/>
            <person name="Wu M."/>
            <person name="Zhao G."/>
            <person name="Gong Y."/>
            <person name="Li W."/>
            <person name="Zhang P."/>
        </authorList>
    </citation>
    <scope>NUCLEOTIDE SEQUENCE [LARGE SCALE GENOMIC DNA]</scope>
    <source>
        <strain evidence="1">DYQJB</strain>
        <tissue evidence="1">Leaf</tissue>
    </source>
</reference>